<dbReference type="Pfam" id="PF05926">
    <property type="entry name" value="Phage_GPL"/>
    <property type="match status" value="1"/>
</dbReference>
<dbReference type="KEGG" id="span:AWL63_06135"/>
<dbReference type="RefSeq" id="WP_069204187.1">
    <property type="nucleotide sequence ID" value="NZ_CP014168.1"/>
</dbReference>
<sequence length="160" mass="17254">MSGFVCTPSIIPPASTTVEAPIANDGWFPDVDVASLRASLRLRDSVTPERLRGSALNAIITVGDQLVAWQAARAAAGHASLGAVPAPMLDGQSRLVLLYARAVAAYTKADLVERYRDVDQTAAGQRNVGELDSSIEELRRDGLHAVRDMRRVTRTFVELI</sequence>
<name>A0A1B3Z864_9SPHN</name>
<dbReference type="EMBL" id="CP014168">
    <property type="protein sequence ID" value="AOH83613.1"/>
    <property type="molecule type" value="Genomic_DNA"/>
</dbReference>
<dbReference type="InterPro" id="IPR009225">
    <property type="entry name" value="Phage_head_completion_GpL"/>
</dbReference>
<proteinExistence type="predicted"/>
<protein>
    <submittedName>
        <fullName evidence="1">Head completion/stabilization protein</fullName>
    </submittedName>
</protein>
<dbReference type="AlphaFoldDB" id="A0A1B3Z864"/>
<dbReference type="STRING" id="1560345.AWL63_06135"/>
<gene>
    <name evidence="1" type="ORF">AWL63_06135</name>
</gene>
<organism evidence="1 2">
    <name type="scientific">Sphingomonas panacis</name>
    <dbReference type="NCBI Taxonomy" id="1560345"/>
    <lineage>
        <taxon>Bacteria</taxon>
        <taxon>Pseudomonadati</taxon>
        <taxon>Pseudomonadota</taxon>
        <taxon>Alphaproteobacteria</taxon>
        <taxon>Sphingomonadales</taxon>
        <taxon>Sphingomonadaceae</taxon>
        <taxon>Sphingomonas</taxon>
    </lineage>
</organism>
<accession>A0A1B3Z864</accession>
<keyword evidence="2" id="KW-1185">Reference proteome</keyword>
<evidence type="ECO:0000313" key="1">
    <source>
        <dbReference type="EMBL" id="AOH83613.1"/>
    </source>
</evidence>
<evidence type="ECO:0000313" key="2">
    <source>
        <dbReference type="Proteomes" id="UP000094256"/>
    </source>
</evidence>
<reference evidence="1 2" key="1">
    <citation type="submission" date="2016-01" db="EMBL/GenBank/DDBJ databases">
        <title>Complete genome and mega plasmid sequence of Sphingomonas panacis DCY99 elicits systemic resistance in rice to Xanthomonas oryzae.</title>
        <authorList>
            <person name="Kim Y.J."/>
            <person name="Yang D.C."/>
            <person name="Sing P."/>
        </authorList>
    </citation>
    <scope>NUCLEOTIDE SEQUENCE [LARGE SCALE GENOMIC DNA]</scope>
    <source>
        <strain evidence="1 2">DCY99</strain>
    </source>
</reference>
<dbReference type="Proteomes" id="UP000094256">
    <property type="component" value="Chromosome"/>
</dbReference>